<keyword evidence="3" id="KW-1185">Reference proteome</keyword>
<evidence type="ECO:0000259" key="1">
    <source>
        <dbReference type="Pfam" id="PF20183"/>
    </source>
</evidence>
<reference evidence="2 3" key="1">
    <citation type="submission" date="2011-11" db="EMBL/GenBank/DDBJ databases">
        <title>The Genome Sequence of Fusarium oxysporum PHW815.</title>
        <authorList>
            <consortium name="The Broad Institute Genome Sequencing Platform"/>
            <person name="Ma L.-J."/>
            <person name="Gale L.R."/>
            <person name="Schwartz D.C."/>
            <person name="Zhou S."/>
            <person name="Corby-Kistler H."/>
            <person name="Young S.K."/>
            <person name="Zeng Q."/>
            <person name="Gargeya S."/>
            <person name="Fitzgerald M."/>
            <person name="Haas B."/>
            <person name="Abouelleil A."/>
            <person name="Alvarado L."/>
            <person name="Arachchi H.M."/>
            <person name="Berlin A."/>
            <person name="Brown A."/>
            <person name="Chapman S.B."/>
            <person name="Chen Z."/>
            <person name="Dunbar C."/>
            <person name="Freedman E."/>
            <person name="Gearin G."/>
            <person name="Goldberg J."/>
            <person name="Griggs A."/>
            <person name="Gujja S."/>
            <person name="Heiman D."/>
            <person name="Howarth C."/>
            <person name="Larson L."/>
            <person name="Lui A."/>
            <person name="MacDonald P.J.P."/>
            <person name="Montmayeur A."/>
            <person name="Murphy C."/>
            <person name="Neiman D."/>
            <person name="Pearson M."/>
            <person name="Priest M."/>
            <person name="Roberts A."/>
            <person name="Saif S."/>
            <person name="Shea T."/>
            <person name="Shenoy N."/>
            <person name="Sisk P."/>
            <person name="Stolte C."/>
            <person name="Sykes S."/>
            <person name="Wortman J."/>
            <person name="Nusbaum C."/>
            <person name="Birren B."/>
        </authorList>
    </citation>
    <scope>NUCLEOTIDE SEQUENCE [LARGE SCALE GENOMIC DNA]</scope>
    <source>
        <strain evidence="2 3">54005</strain>
    </source>
</reference>
<sequence>MSRLRGNDLELKPSLIKRVRAYSQTSRNLPATPIVKGLVIRRAVPRLIALQSLGRVLRESFVGLESFSYSTYLARRHDQERDFLEDLSTQLLPSLPATLKRFIYRKRPVLGLCNPRMSDINQTSLSLRFTELCVPPDLDPVLFFHEIIARGKCDESKLEKLAIATRCLSQSSNQNMVTLCLTLAARAAANMPRLRILEMWCSYTGYACLFRCAMDDFRVEVTWRYLHYQSNFDLQERVLRVWQKLLHLVYFLRTAPLSTTPGHGGKDQGSCRVCA</sequence>
<proteinExistence type="predicted"/>
<dbReference type="AlphaFoldDB" id="X0C549"/>
<gene>
    <name evidence="2" type="ORF">FOQG_10339</name>
</gene>
<dbReference type="Proteomes" id="UP000030663">
    <property type="component" value="Unassembled WGS sequence"/>
</dbReference>
<dbReference type="Pfam" id="PF20183">
    <property type="entry name" value="DUF6546"/>
    <property type="match status" value="1"/>
</dbReference>
<evidence type="ECO:0000313" key="3">
    <source>
        <dbReference type="Proteomes" id="UP000030663"/>
    </source>
</evidence>
<dbReference type="InterPro" id="IPR046676">
    <property type="entry name" value="DUF6546"/>
</dbReference>
<dbReference type="HOGENOM" id="CLU_088302_0_0_1"/>
<feature type="domain" description="DUF6546" evidence="1">
    <location>
        <begin position="125"/>
        <end position="246"/>
    </location>
</feature>
<dbReference type="OrthoDB" id="4802432at2759"/>
<name>X0C549_FUSOX</name>
<evidence type="ECO:0000313" key="2">
    <source>
        <dbReference type="EMBL" id="EXK85934.1"/>
    </source>
</evidence>
<protein>
    <recommendedName>
        <fullName evidence="1">DUF6546 domain-containing protein</fullName>
    </recommendedName>
</protein>
<dbReference type="EMBL" id="KI979325">
    <property type="protein sequence ID" value="EXK85934.1"/>
    <property type="molecule type" value="Genomic_DNA"/>
</dbReference>
<organism evidence="2 3">
    <name type="scientific">Fusarium oxysporum f. sp. raphani 54005</name>
    <dbReference type="NCBI Taxonomy" id="1089458"/>
    <lineage>
        <taxon>Eukaryota</taxon>
        <taxon>Fungi</taxon>
        <taxon>Dikarya</taxon>
        <taxon>Ascomycota</taxon>
        <taxon>Pezizomycotina</taxon>
        <taxon>Sordariomycetes</taxon>
        <taxon>Hypocreomycetidae</taxon>
        <taxon>Hypocreales</taxon>
        <taxon>Nectriaceae</taxon>
        <taxon>Fusarium</taxon>
        <taxon>Fusarium oxysporum species complex</taxon>
    </lineage>
</organism>
<accession>X0C549</accession>